<dbReference type="Proteomes" id="UP000534783">
    <property type="component" value="Unassembled WGS sequence"/>
</dbReference>
<sequence>MPQPQQKRKMLGEMLIAEGLLSNEQLKRALAEQKTHGGRIGVVLKSLGLVTEDDIIKVLGKQMGIQYVDLSGIIVEPETILIVPEMLARRHQIIPLYKKGSILTLAMADPLNVFAIDDVKRTAGCEIEPVMSKESDVMRAIDRYYSGAGSLEEAAREADRQGFGVAEEGDAVIELSKLAEDTPVVKFVNTMITQAIKEGSSDIHIEPDGEVLRIRFRRDGLLREVMTAPRNLQSGVASRIKIMADLDIAEKRVPQDGRIQMKVGDRDIDIRLSTLPTLFGEKIVMRLLDKSKLLLSLSDLGFSTEGLQVFEKMIRRPYGLVLVTGPTGSGKTTTIYSALKQLSSVERNIVTIEDPVEYQIKLINQVPVNTKVGVTFANGLRSILRQDPDIVMVGEIRDRETATIAIQAALTGHLVLSTLHTNDAAGAIARLVDMGVEPFLIASSLIGIAAQRLVRKVCSACKKSYAATPQLLNDLGLTHLVNGKREITFARGEGCPDCRGSGYSGRIAIYELLMADDPIRQLVVTRASSSEIRKYAANMKFKSLRVEGLFKAVQGMTSVEEVFRVTQEFDGDLT</sequence>
<dbReference type="PANTHER" id="PTHR30258">
    <property type="entry name" value="TYPE II SECRETION SYSTEM PROTEIN GSPE-RELATED"/>
    <property type="match status" value="1"/>
</dbReference>
<dbReference type="Pfam" id="PF05157">
    <property type="entry name" value="MshEN"/>
    <property type="match status" value="1"/>
</dbReference>
<dbReference type="InterPro" id="IPR001482">
    <property type="entry name" value="T2SS/T4SS_dom"/>
</dbReference>
<evidence type="ECO:0000256" key="4">
    <source>
        <dbReference type="ARBA" id="ARBA00022840"/>
    </source>
</evidence>
<evidence type="ECO:0000259" key="9">
    <source>
        <dbReference type="PROSITE" id="PS00662"/>
    </source>
</evidence>
<reference evidence="10 11" key="1">
    <citation type="journal article" date="2020" name="Nature">
        <title>Bacterial chemolithoautotrophy via manganese oxidation.</title>
        <authorList>
            <person name="Yu H."/>
            <person name="Leadbetter J.R."/>
        </authorList>
    </citation>
    <scope>NUCLEOTIDE SEQUENCE [LARGE SCALE GENOMIC DNA]</scope>
    <source>
        <strain evidence="10 11">Mn-1</strain>
    </source>
</reference>
<dbReference type="PROSITE" id="PS00662">
    <property type="entry name" value="T2SP_E"/>
    <property type="match status" value="1"/>
</dbReference>
<dbReference type="PANTHER" id="PTHR30258:SF3">
    <property type="entry name" value="SLL1921 PROTEIN"/>
    <property type="match status" value="1"/>
</dbReference>
<evidence type="ECO:0000313" key="10">
    <source>
        <dbReference type="EMBL" id="NKE72720.1"/>
    </source>
</evidence>
<keyword evidence="6" id="KW-1278">Translocase</keyword>
<evidence type="ECO:0000256" key="3">
    <source>
        <dbReference type="ARBA" id="ARBA00022741"/>
    </source>
</evidence>
<protein>
    <recommendedName>
        <fullName evidence="7">protein-secreting ATPase</fullName>
        <ecNumber evidence="7">7.4.2.8</ecNumber>
    </recommendedName>
</protein>
<evidence type="ECO:0000256" key="7">
    <source>
        <dbReference type="ARBA" id="ARBA00024382"/>
    </source>
</evidence>
<dbReference type="Gene3D" id="3.30.300.160">
    <property type="entry name" value="Type II secretion system, protein E, N-terminal domain"/>
    <property type="match status" value="1"/>
</dbReference>
<dbReference type="GO" id="GO:0005886">
    <property type="term" value="C:plasma membrane"/>
    <property type="evidence" value="ECO:0007669"/>
    <property type="project" value="TreeGrafter"/>
</dbReference>
<comment type="caution">
    <text evidence="10">The sequence shown here is derived from an EMBL/GenBank/DDBJ whole genome shotgun (WGS) entry which is preliminary data.</text>
</comment>
<dbReference type="EC" id="7.4.2.8" evidence="7"/>
<keyword evidence="2" id="KW-0813">Transport</keyword>
<dbReference type="SUPFAM" id="SSF160246">
    <property type="entry name" value="EspE N-terminal domain-like"/>
    <property type="match status" value="1"/>
</dbReference>
<dbReference type="GO" id="GO:0015627">
    <property type="term" value="C:type II protein secretion system complex"/>
    <property type="evidence" value="ECO:0007669"/>
    <property type="project" value="InterPro"/>
</dbReference>
<accession>A0A7X6DSV5</accession>
<comment type="similarity">
    <text evidence="1">Belongs to the GSP E family.</text>
</comment>
<dbReference type="GO" id="GO:0008564">
    <property type="term" value="F:protein-exporting ATPase activity"/>
    <property type="evidence" value="ECO:0007669"/>
    <property type="project" value="UniProtKB-EC"/>
</dbReference>
<name>A0A7X6DSV5_9BACT</name>
<dbReference type="FunFam" id="3.30.300.160:FF:000002">
    <property type="entry name" value="Type II secretion system protein E"/>
    <property type="match status" value="1"/>
</dbReference>
<dbReference type="GO" id="GO:0016887">
    <property type="term" value="F:ATP hydrolysis activity"/>
    <property type="evidence" value="ECO:0007669"/>
    <property type="project" value="TreeGrafter"/>
</dbReference>
<keyword evidence="3" id="KW-0547">Nucleotide-binding</keyword>
<dbReference type="GO" id="GO:0005524">
    <property type="term" value="F:ATP binding"/>
    <property type="evidence" value="ECO:0007669"/>
    <property type="project" value="UniProtKB-KW"/>
</dbReference>
<dbReference type="InterPro" id="IPR013369">
    <property type="entry name" value="T2SS_GspE"/>
</dbReference>
<dbReference type="RefSeq" id="WP_168062664.1">
    <property type="nucleotide sequence ID" value="NZ_VTOW01000004.1"/>
</dbReference>
<dbReference type="Pfam" id="PF00437">
    <property type="entry name" value="T2SSE"/>
    <property type="match status" value="1"/>
</dbReference>
<dbReference type="Gene3D" id="3.30.450.90">
    <property type="match status" value="1"/>
</dbReference>
<dbReference type="CDD" id="cd01129">
    <property type="entry name" value="PulE-GspE-like"/>
    <property type="match status" value="1"/>
</dbReference>
<dbReference type="SUPFAM" id="SSF52540">
    <property type="entry name" value="P-loop containing nucleoside triphosphate hydrolases"/>
    <property type="match status" value="1"/>
</dbReference>
<dbReference type="SMART" id="SM00382">
    <property type="entry name" value="AAA"/>
    <property type="match status" value="1"/>
</dbReference>
<keyword evidence="5" id="KW-0653">Protein transport</keyword>
<evidence type="ECO:0000256" key="5">
    <source>
        <dbReference type="ARBA" id="ARBA00022927"/>
    </source>
</evidence>
<dbReference type="Gene3D" id="1.10.40.70">
    <property type="match status" value="1"/>
</dbReference>
<dbReference type="FunFam" id="3.30.450.90:FF:000001">
    <property type="entry name" value="Type II secretion system ATPase GspE"/>
    <property type="match status" value="1"/>
</dbReference>
<feature type="domain" description="Bacterial type II secretion system protein E" evidence="9">
    <location>
        <begin position="384"/>
        <end position="398"/>
    </location>
</feature>
<evidence type="ECO:0000256" key="6">
    <source>
        <dbReference type="ARBA" id="ARBA00022967"/>
    </source>
</evidence>
<dbReference type="InterPro" id="IPR037257">
    <property type="entry name" value="T2SS_E_N_sf"/>
</dbReference>
<proteinExistence type="inferred from homology"/>
<dbReference type="InterPro" id="IPR007831">
    <property type="entry name" value="T2SS_GspE_N"/>
</dbReference>
<evidence type="ECO:0000256" key="2">
    <source>
        <dbReference type="ARBA" id="ARBA00022448"/>
    </source>
</evidence>
<dbReference type="Gene3D" id="3.40.50.300">
    <property type="entry name" value="P-loop containing nucleotide triphosphate hydrolases"/>
    <property type="match status" value="1"/>
</dbReference>
<dbReference type="AlphaFoldDB" id="A0A7X6DSV5"/>
<dbReference type="FunFam" id="3.40.50.300:FF:000398">
    <property type="entry name" value="Type IV pilus assembly ATPase PilB"/>
    <property type="match status" value="1"/>
</dbReference>
<dbReference type="GO" id="GO:0015628">
    <property type="term" value="P:protein secretion by the type II secretion system"/>
    <property type="evidence" value="ECO:0007669"/>
    <property type="project" value="InterPro"/>
</dbReference>
<evidence type="ECO:0000256" key="8">
    <source>
        <dbReference type="ARBA" id="ARBA00034006"/>
    </source>
</evidence>
<keyword evidence="4" id="KW-0067">ATP-binding</keyword>
<dbReference type="InterPro" id="IPR003593">
    <property type="entry name" value="AAA+_ATPase"/>
</dbReference>
<dbReference type="InterPro" id="IPR027417">
    <property type="entry name" value="P-loop_NTPase"/>
</dbReference>
<dbReference type="EMBL" id="VTOW01000004">
    <property type="protein sequence ID" value="NKE72720.1"/>
    <property type="molecule type" value="Genomic_DNA"/>
</dbReference>
<organism evidence="10 11">
    <name type="scientific">Candidatus Manganitrophus noduliformans</name>
    <dbReference type="NCBI Taxonomy" id="2606439"/>
    <lineage>
        <taxon>Bacteria</taxon>
        <taxon>Pseudomonadati</taxon>
        <taxon>Nitrospirota</taxon>
        <taxon>Nitrospiria</taxon>
        <taxon>Candidatus Troglogloeales</taxon>
        <taxon>Candidatus Manganitrophaceae</taxon>
        <taxon>Candidatus Manganitrophus</taxon>
    </lineage>
</organism>
<dbReference type="NCBIfam" id="TIGR02533">
    <property type="entry name" value="type_II_gspE"/>
    <property type="match status" value="1"/>
</dbReference>
<gene>
    <name evidence="10" type="primary">gspE</name>
    <name evidence="10" type="ORF">MNODULE_18375</name>
</gene>
<comment type="catalytic activity">
    <reaction evidence="8">
        <text>ATP + H2O + cellular proteinSide 1 = ADP + phosphate + cellular proteinSide 2.</text>
        <dbReference type="EC" id="7.4.2.8"/>
    </reaction>
</comment>
<evidence type="ECO:0000313" key="11">
    <source>
        <dbReference type="Proteomes" id="UP000534783"/>
    </source>
</evidence>
<evidence type="ECO:0000256" key="1">
    <source>
        <dbReference type="ARBA" id="ARBA00006611"/>
    </source>
</evidence>
<keyword evidence="11" id="KW-1185">Reference proteome</keyword>